<dbReference type="GO" id="GO:0005634">
    <property type="term" value="C:nucleus"/>
    <property type="evidence" value="ECO:0007669"/>
    <property type="project" value="UniProtKB-SubCell"/>
</dbReference>
<accession>A0A8B8CLT8</accession>
<comment type="similarity">
    <text evidence="1">Belongs to the paired homeobox family.</text>
</comment>
<dbReference type="InterPro" id="IPR009057">
    <property type="entry name" value="Homeodomain-like_sf"/>
</dbReference>
<dbReference type="OrthoDB" id="6159439at2759"/>
<evidence type="ECO:0000256" key="7">
    <source>
        <dbReference type="SAM" id="MobiDB-lite"/>
    </source>
</evidence>
<dbReference type="PROSITE" id="PS00027">
    <property type="entry name" value="HOMEOBOX_1"/>
    <property type="match status" value="1"/>
</dbReference>
<feature type="domain" description="Homeobox" evidence="8">
    <location>
        <begin position="67"/>
        <end position="127"/>
    </location>
</feature>
<dbReference type="KEGG" id="cvn:111119883"/>
<evidence type="ECO:0000256" key="5">
    <source>
        <dbReference type="PROSITE-ProRule" id="PRU00108"/>
    </source>
</evidence>
<dbReference type="PROSITE" id="PS50071">
    <property type="entry name" value="HOMEOBOX_2"/>
    <property type="match status" value="1"/>
</dbReference>
<dbReference type="PANTHER" id="PTHR46639">
    <property type="entry name" value="DIENCEPHALON/MESENCEPHALON HOMEOBOX PROTEIN 1"/>
    <property type="match status" value="1"/>
</dbReference>
<evidence type="ECO:0000259" key="8">
    <source>
        <dbReference type="PROSITE" id="PS50071"/>
    </source>
</evidence>
<dbReference type="PANTHER" id="PTHR46639:SF2">
    <property type="entry name" value="DIENCEPHALON_MESENCEPHALON HOMEOBOX PROTEIN 1"/>
    <property type="match status" value="1"/>
</dbReference>
<organism evidence="9 11">
    <name type="scientific">Crassostrea virginica</name>
    <name type="common">Eastern oyster</name>
    <dbReference type="NCBI Taxonomy" id="6565"/>
    <lineage>
        <taxon>Eukaryota</taxon>
        <taxon>Metazoa</taxon>
        <taxon>Spiralia</taxon>
        <taxon>Lophotrochozoa</taxon>
        <taxon>Mollusca</taxon>
        <taxon>Bivalvia</taxon>
        <taxon>Autobranchia</taxon>
        <taxon>Pteriomorphia</taxon>
        <taxon>Ostreida</taxon>
        <taxon>Ostreoidea</taxon>
        <taxon>Ostreidae</taxon>
        <taxon>Crassostrea</taxon>
    </lineage>
</organism>
<evidence type="ECO:0000256" key="2">
    <source>
        <dbReference type="ARBA" id="ARBA00023125"/>
    </source>
</evidence>
<evidence type="ECO:0000313" key="9">
    <source>
        <dbReference type="Proteomes" id="UP000694844"/>
    </source>
</evidence>
<dbReference type="RefSeq" id="XP_022316158.1">
    <property type="nucleotide sequence ID" value="XM_022460450.1"/>
</dbReference>
<dbReference type="AlphaFoldDB" id="A0A8B8CLT8"/>
<dbReference type="InterPro" id="IPR001356">
    <property type="entry name" value="HD"/>
</dbReference>
<dbReference type="FunFam" id="1.10.10.60:FF:000551">
    <property type="entry name" value="Predicted protein"/>
    <property type="match status" value="1"/>
</dbReference>
<sequence>MQSYNSHVVFPPRPPFLSLPPPISYPLHSHPAFFPFHGTPYGLPHSVSFADKITADLLFEARFGCQRKQRRCRTAFTNQQLSTLEKTFAKTHYPDVVMRERLAMMTNLPEARIQVWFKNRRAKYRKKQKVTTGTENCNNDNNSLIKATPGVSPLGDPDTDPEANDVIVDVVSDDDEGENEGIGTNTDGNPGKETVDPNKGPGCLTTTANTEEPSTDPKKDDESDDSLTNPSSSSVIEQADNDAVTYPPLATLPPFQIFNHQKPFSFPPPHGFGLPLYLSHPDRCRKAPSVDLPHPPTSNLYKRERTASDLHYNSCIESLRSKAKLFYESLGKF</sequence>
<proteinExistence type="inferred from homology"/>
<dbReference type="GO" id="GO:0000981">
    <property type="term" value="F:DNA-binding transcription factor activity, RNA polymerase II-specific"/>
    <property type="evidence" value="ECO:0007669"/>
    <property type="project" value="InterPro"/>
</dbReference>
<evidence type="ECO:0000256" key="1">
    <source>
        <dbReference type="ARBA" id="ARBA00005733"/>
    </source>
</evidence>
<reference evidence="10 11" key="1">
    <citation type="submission" date="2025-04" db="UniProtKB">
        <authorList>
            <consortium name="RefSeq"/>
        </authorList>
    </citation>
    <scope>IDENTIFICATION</scope>
    <source>
        <tissue evidence="10 11">Whole sample</tissue>
    </source>
</reference>
<keyword evidence="2 5" id="KW-0238">DNA-binding</keyword>
<feature type="region of interest" description="Disordered" evidence="7">
    <location>
        <begin position="127"/>
        <end position="238"/>
    </location>
</feature>
<evidence type="ECO:0000313" key="11">
    <source>
        <dbReference type="RefSeq" id="XP_022316159.1"/>
    </source>
</evidence>
<dbReference type="InterPro" id="IPR017970">
    <property type="entry name" value="Homeobox_CS"/>
</dbReference>
<name>A0A8B8CLT8_CRAVI</name>
<dbReference type="InterPro" id="IPR052488">
    <property type="entry name" value="DMBX_homeobox"/>
</dbReference>
<evidence type="ECO:0000256" key="4">
    <source>
        <dbReference type="ARBA" id="ARBA00023242"/>
    </source>
</evidence>
<protein>
    <submittedName>
        <fullName evidence="10 11">Diencephalon/mesencephalon homeobox protein 1-B-like</fullName>
    </submittedName>
</protein>
<keyword evidence="9" id="KW-1185">Reference proteome</keyword>
<feature type="DNA-binding region" description="Homeobox" evidence="5">
    <location>
        <begin position="69"/>
        <end position="128"/>
    </location>
</feature>
<evidence type="ECO:0000256" key="3">
    <source>
        <dbReference type="ARBA" id="ARBA00023155"/>
    </source>
</evidence>
<evidence type="ECO:0000313" key="10">
    <source>
        <dbReference type="RefSeq" id="XP_022316158.1"/>
    </source>
</evidence>
<dbReference type="GeneID" id="111119883"/>
<dbReference type="Pfam" id="PF00046">
    <property type="entry name" value="Homeodomain"/>
    <property type="match status" value="1"/>
</dbReference>
<keyword evidence="4 5" id="KW-0539">Nucleus</keyword>
<dbReference type="SMART" id="SM00389">
    <property type="entry name" value="HOX"/>
    <property type="match status" value="1"/>
</dbReference>
<dbReference type="GO" id="GO:0000977">
    <property type="term" value="F:RNA polymerase II transcription regulatory region sequence-specific DNA binding"/>
    <property type="evidence" value="ECO:0007669"/>
    <property type="project" value="TreeGrafter"/>
</dbReference>
<comment type="subcellular location">
    <subcellularLocation>
        <location evidence="5 6">Nucleus</location>
    </subcellularLocation>
</comment>
<feature type="compositionally biased region" description="Polar residues" evidence="7">
    <location>
        <begin position="130"/>
        <end position="145"/>
    </location>
</feature>
<dbReference type="SUPFAM" id="SSF46689">
    <property type="entry name" value="Homeodomain-like"/>
    <property type="match status" value="1"/>
</dbReference>
<dbReference type="Gene3D" id="1.10.10.60">
    <property type="entry name" value="Homeodomain-like"/>
    <property type="match status" value="1"/>
</dbReference>
<dbReference type="RefSeq" id="XP_022316159.1">
    <property type="nucleotide sequence ID" value="XM_022460451.1"/>
</dbReference>
<gene>
    <name evidence="10 11" type="primary">LOC111119883</name>
</gene>
<dbReference type="CDD" id="cd00086">
    <property type="entry name" value="homeodomain"/>
    <property type="match status" value="1"/>
</dbReference>
<keyword evidence="3 5" id="KW-0371">Homeobox</keyword>
<dbReference type="Proteomes" id="UP000694844">
    <property type="component" value="Chromosome 2"/>
</dbReference>
<evidence type="ECO:0000256" key="6">
    <source>
        <dbReference type="RuleBase" id="RU000682"/>
    </source>
</evidence>